<accession>A0A5D3C6Y4</accession>
<protein>
    <submittedName>
        <fullName evidence="1">Uncharacterized protein</fullName>
    </submittedName>
</protein>
<gene>
    <name evidence="1" type="ORF">E5676_scaffold572G00350</name>
</gene>
<comment type="caution">
    <text evidence="1">The sequence shown here is derived from an EMBL/GenBank/DDBJ whole genome shotgun (WGS) entry which is preliminary data.</text>
</comment>
<reference evidence="1 2" key="1">
    <citation type="submission" date="2019-08" db="EMBL/GenBank/DDBJ databases">
        <title>Draft genome sequences of two oriental melons (Cucumis melo L. var makuwa).</title>
        <authorList>
            <person name="Kwon S.-Y."/>
        </authorList>
    </citation>
    <scope>NUCLEOTIDE SEQUENCE [LARGE SCALE GENOMIC DNA]</scope>
    <source>
        <strain evidence="2">cv. Chang Bougi</strain>
        <tissue evidence="1">Leaf</tissue>
    </source>
</reference>
<name>A0A5D3C6Y4_CUCMM</name>
<organism evidence="1 2">
    <name type="scientific">Cucumis melo var. makuwa</name>
    <name type="common">Oriental melon</name>
    <dbReference type="NCBI Taxonomy" id="1194695"/>
    <lineage>
        <taxon>Eukaryota</taxon>
        <taxon>Viridiplantae</taxon>
        <taxon>Streptophyta</taxon>
        <taxon>Embryophyta</taxon>
        <taxon>Tracheophyta</taxon>
        <taxon>Spermatophyta</taxon>
        <taxon>Magnoliopsida</taxon>
        <taxon>eudicotyledons</taxon>
        <taxon>Gunneridae</taxon>
        <taxon>Pentapetalae</taxon>
        <taxon>rosids</taxon>
        <taxon>fabids</taxon>
        <taxon>Cucurbitales</taxon>
        <taxon>Cucurbitaceae</taxon>
        <taxon>Benincaseae</taxon>
        <taxon>Cucumis</taxon>
    </lineage>
</organism>
<dbReference type="Proteomes" id="UP000321947">
    <property type="component" value="Unassembled WGS sequence"/>
</dbReference>
<proteinExistence type="predicted"/>
<dbReference type="AlphaFoldDB" id="A0A5D3C6Y4"/>
<evidence type="ECO:0000313" key="1">
    <source>
        <dbReference type="EMBL" id="TYK06139.1"/>
    </source>
</evidence>
<dbReference type="EMBL" id="SSTD01013635">
    <property type="protein sequence ID" value="TYK06139.1"/>
    <property type="molecule type" value="Genomic_DNA"/>
</dbReference>
<sequence length="139" mass="15439">MKILSFLPNSKLHKAPILTNICVANLDYEHLNLNVPIANLSKREAEQKKAAENAVLFNPDLPLIVYDPLFQDIPMSKDAGEISSVEGAQSEDEALAENEGEFHELLHNVIAEPMNTVFKEVLLDNVSMKEQIASLNTKV</sequence>
<evidence type="ECO:0000313" key="2">
    <source>
        <dbReference type="Proteomes" id="UP000321947"/>
    </source>
</evidence>